<dbReference type="KEGG" id="mcui:G8O30_01160"/>
<evidence type="ECO:0000256" key="6">
    <source>
        <dbReference type="ARBA" id="ARBA00023136"/>
    </source>
</evidence>
<keyword evidence="3" id="KW-1003">Cell membrane</keyword>
<feature type="transmembrane region" description="Helical" evidence="7">
    <location>
        <begin position="26"/>
        <end position="55"/>
    </location>
</feature>
<dbReference type="InterPro" id="IPR000515">
    <property type="entry name" value="MetI-like"/>
</dbReference>
<evidence type="ECO:0000256" key="4">
    <source>
        <dbReference type="ARBA" id="ARBA00022692"/>
    </source>
</evidence>
<evidence type="ECO:0000259" key="8">
    <source>
        <dbReference type="PROSITE" id="PS50928"/>
    </source>
</evidence>
<dbReference type="RefSeq" id="WP_239673190.1">
    <property type="nucleotide sequence ID" value="NZ_CP049742.1"/>
</dbReference>
<feature type="domain" description="ABC transmembrane type-1" evidence="8">
    <location>
        <begin position="85"/>
        <end position="299"/>
    </location>
</feature>
<dbReference type="PANTHER" id="PTHR30193:SF37">
    <property type="entry name" value="INNER MEMBRANE ABC TRANSPORTER PERMEASE PROTEIN YCJO"/>
    <property type="match status" value="1"/>
</dbReference>
<accession>A0A7S8C939</accession>
<keyword evidence="5 7" id="KW-1133">Transmembrane helix</keyword>
<evidence type="ECO:0000256" key="1">
    <source>
        <dbReference type="ARBA" id="ARBA00004651"/>
    </source>
</evidence>
<sequence length="316" mass="35634">MLPKPETSPTTNIRKKKMSQSVKDNITGYIFVSPFFILFSIFGLFPMIFSFYLAFFKWNGLGPMTFAGLDNFRIIFADALFWKSIYNTVMIGLLGTVPQLIVAFLLAYALNSQVVKFRNTFRVAIFMPYVTSIVAVAILFSIVFNNQSFGLVNSIIGLFGYDPIVFTQSEWGAKIAIASMIFWRWIGYNTIIYLAGMQSISNELYEAAKMDGANLFQQLRYITIPVLKPFILFTVFMGTIGSLQVFTEPLIFFNGNLRPEGITVVAYLYRDAFESNFFGTASATAIVLFVLIMIFSLINLLFTNRVGRSKKRGASA</sequence>
<comment type="similarity">
    <text evidence="7">Belongs to the binding-protein-dependent transport system permease family.</text>
</comment>
<organism evidence="9 10">
    <name type="scientific">Mangrovibacillus cuniculi</name>
    <dbReference type="NCBI Taxonomy" id="2593652"/>
    <lineage>
        <taxon>Bacteria</taxon>
        <taxon>Bacillati</taxon>
        <taxon>Bacillota</taxon>
        <taxon>Bacilli</taxon>
        <taxon>Bacillales</taxon>
        <taxon>Bacillaceae</taxon>
        <taxon>Mangrovibacillus</taxon>
    </lineage>
</organism>
<dbReference type="PANTHER" id="PTHR30193">
    <property type="entry name" value="ABC TRANSPORTER PERMEASE PROTEIN"/>
    <property type="match status" value="1"/>
</dbReference>
<keyword evidence="10" id="KW-1185">Reference proteome</keyword>
<dbReference type="Pfam" id="PF00528">
    <property type="entry name" value="BPD_transp_1"/>
    <property type="match status" value="1"/>
</dbReference>
<reference evidence="9 10" key="1">
    <citation type="submission" date="2019-07" db="EMBL/GenBank/DDBJ databases">
        <title>Genome sequence of 2 isolates from Red Sea Mangroves.</title>
        <authorList>
            <person name="Sefrji F."/>
            <person name="Michoud G."/>
            <person name="Merlino G."/>
            <person name="Daffonchio D."/>
        </authorList>
    </citation>
    <scope>NUCLEOTIDE SEQUENCE [LARGE SCALE GENOMIC DNA]</scope>
    <source>
        <strain evidence="9 10">R1DC41</strain>
    </source>
</reference>
<feature type="transmembrane region" description="Helical" evidence="7">
    <location>
        <begin position="89"/>
        <end position="111"/>
    </location>
</feature>
<evidence type="ECO:0000256" key="2">
    <source>
        <dbReference type="ARBA" id="ARBA00022448"/>
    </source>
</evidence>
<dbReference type="InterPro" id="IPR051393">
    <property type="entry name" value="ABC_transporter_permease"/>
</dbReference>
<dbReference type="AlphaFoldDB" id="A0A7S8C939"/>
<evidence type="ECO:0000256" key="3">
    <source>
        <dbReference type="ARBA" id="ARBA00022475"/>
    </source>
</evidence>
<keyword evidence="6 7" id="KW-0472">Membrane</keyword>
<dbReference type="CDD" id="cd06261">
    <property type="entry name" value="TM_PBP2"/>
    <property type="match status" value="1"/>
</dbReference>
<protein>
    <submittedName>
        <fullName evidence="9">Sugar ABC transporter permease</fullName>
    </submittedName>
</protein>
<dbReference type="PROSITE" id="PS50928">
    <property type="entry name" value="ABC_TM1"/>
    <property type="match status" value="1"/>
</dbReference>
<feature type="transmembrane region" description="Helical" evidence="7">
    <location>
        <begin position="226"/>
        <end position="246"/>
    </location>
</feature>
<dbReference type="InterPro" id="IPR035906">
    <property type="entry name" value="MetI-like_sf"/>
</dbReference>
<dbReference type="GO" id="GO:0055085">
    <property type="term" value="P:transmembrane transport"/>
    <property type="evidence" value="ECO:0007669"/>
    <property type="project" value="InterPro"/>
</dbReference>
<dbReference type="GO" id="GO:0005886">
    <property type="term" value="C:plasma membrane"/>
    <property type="evidence" value="ECO:0007669"/>
    <property type="project" value="UniProtKB-SubCell"/>
</dbReference>
<keyword evidence="4 7" id="KW-0812">Transmembrane</keyword>
<feature type="transmembrane region" description="Helical" evidence="7">
    <location>
        <begin position="175"/>
        <end position="195"/>
    </location>
</feature>
<dbReference type="EMBL" id="CP049742">
    <property type="protein sequence ID" value="QPC45676.1"/>
    <property type="molecule type" value="Genomic_DNA"/>
</dbReference>
<comment type="subcellular location">
    <subcellularLocation>
        <location evidence="1 7">Cell membrane</location>
        <topology evidence="1 7">Multi-pass membrane protein</topology>
    </subcellularLocation>
</comment>
<proteinExistence type="inferred from homology"/>
<evidence type="ECO:0000256" key="7">
    <source>
        <dbReference type="RuleBase" id="RU363032"/>
    </source>
</evidence>
<gene>
    <name evidence="9" type="ORF">G8O30_01160</name>
</gene>
<evidence type="ECO:0000313" key="9">
    <source>
        <dbReference type="EMBL" id="QPC45676.1"/>
    </source>
</evidence>
<dbReference type="SUPFAM" id="SSF161098">
    <property type="entry name" value="MetI-like"/>
    <property type="match status" value="1"/>
</dbReference>
<dbReference type="Gene3D" id="1.10.3720.10">
    <property type="entry name" value="MetI-like"/>
    <property type="match status" value="1"/>
</dbReference>
<evidence type="ECO:0000256" key="5">
    <source>
        <dbReference type="ARBA" id="ARBA00022989"/>
    </source>
</evidence>
<name>A0A7S8C939_9BACI</name>
<dbReference type="Proteomes" id="UP000593626">
    <property type="component" value="Chromosome"/>
</dbReference>
<keyword evidence="2 7" id="KW-0813">Transport</keyword>
<evidence type="ECO:0000313" key="10">
    <source>
        <dbReference type="Proteomes" id="UP000593626"/>
    </source>
</evidence>
<feature type="transmembrane region" description="Helical" evidence="7">
    <location>
        <begin position="277"/>
        <end position="302"/>
    </location>
</feature>
<feature type="transmembrane region" description="Helical" evidence="7">
    <location>
        <begin position="123"/>
        <end position="144"/>
    </location>
</feature>